<proteinExistence type="predicted"/>
<reference evidence="1" key="1">
    <citation type="submission" date="2014-09" db="EMBL/GenBank/DDBJ databases">
        <authorList>
            <person name="Magalhaes I.L.F."/>
            <person name="Oliveira U."/>
            <person name="Santos F.R."/>
            <person name="Vidigal T.H.D.A."/>
            <person name="Brescovit A.D."/>
            <person name="Santos A.J."/>
        </authorList>
    </citation>
    <scope>NUCLEOTIDE SEQUENCE</scope>
    <source>
        <tissue evidence="1">Shoot tissue taken approximately 20 cm above the soil surface</tissue>
    </source>
</reference>
<name>A0A0A9EQR0_ARUDO</name>
<dbReference type="EMBL" id="GBRH01195459">
    <property type="protein sequence ID" value="JAE02437.1"/>
    <property type="molecule type" value="Transcribed_RNA"/>
</dbReference>
<dbReference type="AlphaFoldDB" id="A0A0A9EQR0"/>
<organism evidence="1">
    <name type="scientific">Arundo donax</name>
    <name type="common">Giant reed</name>
    <name type="synonym">Donax arundinaceus</name>
    <dbReference type="NCBI Taxonomy" id="35708"/>
    <lineage>
        <taxon>Eukaryota</taxon>
        <taxon>Viridiplantae</taxon>
        <taxon>Streptophyta</taxon>
        <taxon>Embryophyta</taxon>
        <taxon>Tracheophyta</taxon>
        <taxon>Spermatophyta</taxon>
        <taxon>Magnoliopsida</taxon>
        <taxon>Liliopsida</taxon>
        <taxon>Poales</taxon>
        <taxon>Poaceae</taxon>
        <taxon>PACMAD clade</taxon>
        <taxon>Arundinoideae</taxon>
        <taxon>Arundineae</taxon>
        <taxon>Arundo</taxon>
    </lineage>
</organism>
<reference evidence="1" key="2">
    <citation type="journal article" date="2015" name="Data Brief">
        <title>Shoot transcriptome of the giant reed, Arundo donax.</title>
        <authorList>
            <person name="Barrero R.A."/>
            <person name="Guerrero F.D."/>
            <person name="Moolhuijzen P."/>
            <person name="Goolsby J.A."/>
            <person name="Tidwell J."/>
            <person name="Bellgard S.E."/>
            <person name="Bellgard M.I."/>
        </authorList>
    </citation>
    <scope>NUCLEOTIDE SEQUENCE</scope>
    <source>
        <tissue evidence="1">Shoot tissue taken approximately 20 cm above the soil surface</tissue>
    </source>
</reference>
<evidence type="ECO:0000313" key="1">
    <source>
        <dbReference type="EMBL" id="JAE02437.1"/>
    </source>
</evidence>
<accession>A0A0A9EQR0</accession>
<sequence length="63" mass="7374">MSVPQTEQALQAKQEYPLSLKEGTFDGEEPCIFQNCIFYQKQRRGRWYCRIPCLVASYQPLEG</sequence>
<protein>
    <submittedName>
        <fullName evidence="1">Uncharacterized protein</fullName>
    </submittedName>
</protein>